<evidence type="ECO:0000313" key="3">
    <source>
        <dbReference type="Proteomes" id="UP000034364"/>
    </source>
</evidence>
<dbReference type="AlphaFoldDB" id="A0A0G1S1P0"/>
<dbReference type="Proteomes" id="UP000034364">
    <property type="component" value="Unassembled WGS sequence"/>
</dbReference>
<organism evidence="2 3">
    <name type="scientific">Candidatus Amesbacteria bacterium GW2011_GWA1_47_16</name>
    <dbReference type="NCBI Taxonomy" id="1618353"/>
    <lineage>
        <taxon>Bacteria</taxon>
        <taxon>Candidatus Amesiibacteriota</taxon>
    </lineage>
</organism>
<dbReference type="Gene3D" id="3.30.70.100">
    <property type="match status" value="1"/>
</dbReference>
<name>A0A0G1S1P0_9BACT</name>
<comment type="caution">
    <text evidence="2">The sequence shown here is derived from an EMBL/GenBank/DDBJ whole genome shotgun (WGS) entry which is preliminary data.</text>
</comment>
<sequence>MFITITASKVTPEQHKQIEDFLKGFLPRMKQQPGVVAIYHYARPDKGDESTIVIWESPAAVKEYRESDLIKEAIAYEQKLGLQSVTTREGYPLIFSANQKE</sequence>
<reference evidence="2 3" key="1">
    <citation type="journal article" date="2015" name="Nature">
        <title>rRNA introns, odd ribosomes, and small enigmatic genomes across a large radiation of phyla.</title>
        <authorList>
            <person name="Brown C.T."/>
            <person name="Hug L.A."/>
            <person name="Thomas B.C."/>
            <person name="Sharon I."/>
            <person name="Castelle C.J."/>
            <person name="Singh A."/>
            <person name="Wilkins M.J."/>
            <person name="Williams K.H."/>
            <person name="Banfield J.F."/>
        </authorList>
    </citation>
    <scope>NUCLEOTIDE SEQUENCE [LARGE SCALE GENOMIC DNA]</scope>
</reference>
<dbReference type="SUPFAM" id="SSF54909">
    <property type="entry name" value="Dimeric alpha+beta barrel"/>
    <property type="match status" value="1"/>
</dbReference>
<proteinExistence type="predicted"/>
<evidence type="ECO:0000313" key="2">
    <source>
        <dbReference type="EMBL" id="KKU63449.1"/>
    </source>
</evidence>
<gene>
    <name evidence="2" type="ORF">UX87_C0024G0018</name>
</gene>
<dbReference type="Pfam" id="PF03992">
    <property type="entry name" value="ABM"/>
    <property type="match status" value="1"/>
</dbReference>
<dbReference type="InterPro" id="IPR011008">
    <property type="entry name" value="Dimeric_a/b-barrel"/>
</dbReference>
<evidence type="ECO:0000259" key="1">
    <source>
        <dbReference type="Pfam" id="PF03992"/>
    </source>
</evidence>
<feature type="domain" description="ABM" evidence="1">
    <location>
        <begin position="1"/>
        <end position="75"/>
    </location>
</feature>
<protein>
    <recommendedName>
        <fullName evidence="1">ABM domain-containing protein</fullName>
    </recommendedName>
</protein>
<dbReference type="EMBL" id="LCNV01000024">
    <property type="protein sequence ID" value="KKU63449.1"/>
    <property type="molecule type" value="Genomic_DNA"/>
</dbReference>
<accession>A0A0G1S1P0</accession>
<dbReference type="InterPro" id="IPR007138">
    <property type="entry name" value="ABM_dom"/>
</dbReference>